<dbReference type="Pfam" id="PF13419">
    <property type="entry name" value="HAD_2"/>
    <property type="match status" value="1"/>
</dbReference>
<comment type="similarity">
    <text evidence="2">Belongs to the HAD-like hydrolase superfamily. CbbY/CbbZ/Gph/YieH family.</text>
</comment>
<dbReference type="CDD" id="cd07505">
    <property type="entry name" value="HAD_BPGM-like"/>
    <property type="match status" value="1"/>
</dbReference>
<dbReference type="SFLD" id="SFLDG01135">
    <property type="entry name" value="C1.5.6:_HAD__Beta-PGM__Phospha"/>
    <property type="match status" value="1"/>
</dbReference>
<keyword evidence="7" id="KW-1185">Reference proteome</keyword>
<dbReference type="SUPFAM" id="SSF56784">
    <property type="entry name" value="HAD-like"/>
    <property type="match status" value="1"/>
</dbReference>
<gene>
    <name evidence="6" type="ORF">SAE01_46910</name>
</gene>
<dbReference type="SFLD" id="SFLDS00003">
    <property type="entry name" value="Haloacid_Dehalogenase"/>
    <property type="match status" value="1"/>
</dbReference>
<organism evidence="6 7">
    <name type="scientific">Segetibacter aerophilus</name>
    <dbReference type="NCBI Taxonomy" id="670293"/>
    <lineage>
        <taxon>Bacteria</taxon>
        <taxon>Pseudomonadati</taxon>
        <taxon>Bacteroidota</taxon>
        <taxon>Chitinophagia</taxon>
        <taxon>Chitinophagales</taxon>
        <taxon>Chitinophagaceae</taxon>
        <taxon>Segetibacter</taxon>
    </lineage>
</organism>
<dbReference type="InterPro" id="IPR023198">
    <property type="entry name" value="PGP-like_dom2"/>
</dbReference>
<name>A0A512BJX9_9BACT</name>
<proteinExistence type="inferred from homology"/>
<sequence>MIKAILFDLNGTMIDDMEYHARAWSTILNNDLNANLTMDQVRKEMYGKNSEVLIRVFGEGKFSAQEMDKLSIEKEKRYQKEFFPELRLINGLDQFLKAAQDKSIGMAIASAAIPFNIDFVLDNLHLREYFAAIVSADDVATSKPHPETFLKAANLLNTLPEDCIVFEDAPKGVEAAQNAGMKTVVLTTMHEKEEFAQYNNIVAFVKDYSDPFFTDLLNDAKQL</sequence>
<comment type="cofactor">
    <cofactor evidence="1">
        <name>Mg(2+)</name>
        <dbReference type="ChEBI" id="CHEBI:18420"/>
    </cofactor>
</comment>
<keyword evidence="5" id="KW-0119">Carbohydrate metabolism</keyword>
<evidence type="ECO:0000313" key="7">
    <source>
        <dbReference type="Proteomes" id="UP000321513"/>
    </source>
</evidence>
<dbReference type="SFLD" id="SFLDG01129">
    <property type="entry name" value="C1.5:_HAD__Beta-PGM__Phosphata"/>
    <property type="match status" value="1"/>
</dbReference>
<reference evidence="6 7" key="1">
    <citation type="submission" date="2019-07" db="EMBL/GenBank/DDBJ databases">
        <title>Whole genome shotgun sequence of Segetibacter aerophilus NBRC 106135.</title>
        <authorList>
            <person name="Hosoyama A."/>
            <person name="Uohara A."/>
            <person name="Ohji S."/>
            <person name="Ichikawa N."/>
        </authorList>
    </citation>
    <scope>NUCLEOTIDE SEQUENCE [LARGE SCALE GENOMIC DNA]</scope>
    <source>
        <strain evidence="6 7">NBRC 106135</strain>
    </source>
</reference>
<dbReference type="InterPro" id="IPR006439">
    <property type="entry name" value="HAD-SF_hydro_IA"/>
</dbReference>
<dbReference type="GO" id="GO:0003824">
    <property type="term" value="F:catalytic activity"/>
    <property type="evidence" value="ECO:0007669"/>
    <property type="project" value="UniProtKB-ARBA"/>
</dbReference>
<evidence type="ECO:0000256" key="4">
    <source>
        <dbReference type="ARBA" id="ARBA00022842"/>
    </source>
</evidence>
<dbReference type="Gene3D" id="1.10.150.240">
    <property type="entry name" value="Putative phosphatase, domain 2"/>
    <property type="match status" value="1"/>
</dbReference>
<dbReference type="PANTHER" id="PTHR46193">
    <property type="entry name" value="6-PHOSPHOGLUCONATE PHOSPHATASE"/>
    <property type="match status" value="1"/>
</dbReference>
<keyword evidence="4" id="KW-0460">Magnesium</keyword>
<evidence type="ECO:0000256" key="3">
    <source>
        <dbReference type="ARBA" id="ARBA00022723"/>
    </source>
</evidence>
<dbReference type="InterPro" id="IPR051600">
    <property type="entry name" value="Beta-PGM-like"/>
</dbReference>
<evidence type="ECO:0000256" key="2">
    <source>
        <dbReference type="ARBA" id="ARBA00006171"/>
    </source>
</evidence>
<evidence type="ECO:0000256" key="1">
    <source>
        <dbReference type="ARBA" id="ARBA00001946"/>
    </source>
</evidence>
<dbReference type="InterPro" id="IPR041492">
    <property type="entry name" value="HAD_2"/>
</dbReference>
<evidence type="ECO:0000313" key="6">
    <source>
        <dbReference type="EMBL" id="GEO12195.1"/>
    </source>
</evidence>
<evidence type="ECO:0000256" key="5">
    <source>
        <dbReference type="ARBA" id="ARBA00023277"/>
    </source>
</evidence>
<dbReference type="AlphaFoldDB" id="A0A512BJX9"/>
<dbReference type="EMBL" id="BJYT01000044">
    <property type="protein sequence ID" value="GEO12195.1"/>
    <property type="molecule type" value="Genomic_DNA"/>
</dbReference>
<dbReference type="GO" id="GO:0046872">
    <property type="term" value="F:metal ion binding"/>
    <property type="evidence" value="ECO:0007669"/>
    <property type="project" value="UniProtKB-KW"/>
</dbReference>
<dbReference type="Gene3D" id="3.40.50.1000">
    <property type="entry name" value="HAD superfamily/HAD-like"/>
    <property type="match status" value="1"/>
</dbReference>
<dbReference type="RefSeq" id="WP_147206318.1">
    <property type="nucleotide sequence ID" value="NZ_BJYT01000044.1"/>
</dbReference>
<protein>
    <submittedName>
        <fullName evidence="6">Beta-phosphoglucomutase</fullName>
    </submittedName>
</protein>
<dbReference type="InterPro" id="IPR036412">
    <property type="entry name" value="HAD-like_sf"/>
</dbReference>
<dbReference type="PRINTS" id="PR00413">
    <property type="entry name" value="HADHALOGNASE"/>
</dbReference>
<accession>A0A512BJX9</accession>
<dbReference type="InterPro" id="IPR023214">
    <property type="entry name" value="HAD_sf"/>
</dbReference>
<dbReference type="Proteomes" id="UP000321513">
    <property type="component" value="Unassembled WGS sequence"/>
</dbReference>
<keyword evidence="3" id="KW-0479">Metal-binding</keyword>
<comment type="caution">
    <text evidence="6">The sequence shown here is derived from an EMBL/GenBank/DDBJ whole genome shotgun (WGS) entry which is preliminary data.</text>
</comment>
<dbReference type="OrthoDB" id="9797743at2"/>
<dbReference type="NCBIfam" id="TIGR01509">
    <property type="entry name" value="HAD-SF-IA-v3"/>
    <property type="match status" value="1"/>
</dbReference>
<dbReference type="PANTHER" id="PTHR46193:SF18">
    <property type="entry name" value="HEXITOL PHOSPHATASE B"/>
    <property type="match status" value="1"/>
</dbReference>